<dbReference type="SUPFAM" id="SSF74653">
    <property type="entry name" value="TolA/TonB C-terminal domain"/>
    <property type="match status" value="1"/>
</dbReference>
<keyword evidence="5 10" id="KW-0997">Cell inner membrane</keyword>
<evidence type="ECO:0000256" key="7">
    <source>
        <dbReference type="ARBA" id="ARBA00022927"/>
    </source>
</evidence>
<evidence type="ECO:0000256" key="2">
    <source>
        <dbReference type="ARBA" id="ARBA00006555"/>
    </source>
</evidence>
<keyword evidence="4 10" id="KW-1003">Cell membrane</keyword>
<dbReference type="FunFam" id="3.30.1150.10:FF:000006">
    <property type="entry name" value="Protein TonB"/>
    <property type="match status" value="1"/>
</dbReference>
<dbReference type="PROSITE" id="PS52015">
    <property type="entry name" value="TONB_CTD"/>
    <property type="match status" value="1"/>
</dbReference>
<evidence type="ECO:0000256" key="8">
    <source>
        <dbReference type="ARBA" id="ARBA00022989"/>
    </source>
</evidence>
<keyword evidence="6 10" id="KW-0812">Transmembrane</keyword>
<comment type="caution">
    <text evidence="13">The sequence shown here is derived from an EMBL/GenBank/DDBJ whole genome shotgun (WGS) entry which is preliminary data.</text>
</comment>
<evidence type="ECO:0000256" key="4">
    <source>
        <dbReference type="ARBA" id="ARBA00022475"/>
    </source>
</evidence>
<keyword evidence="14" id="KW-1185">Reference proteome</keyword>
<evidence type="ECO:0000313" key="14">
    <source>
        <dbReference type="Proteomes" id="UP000307999"/>
    </source>
</evidence>
<dbReference type="InterPro" id="IPR003538">
    <property type="entry name" value="TonB"/>
</dbReference>
<dbReference type="GO" id="GO:0015891">
    <property type="term" value="P:siderophore transport"/>
    <property type="evidence" value="ECO:0007669"/>
    <property type="project" value="InterPro"/>
</dbReference>
<dbReference type="AlphaFoldDB" id="A0A4U1B2T9"/>
<dbReference type="Gene3D" id="3.30.1150.10">
    <property type="match status" value="1"/>
</dbReference>
<dbReference type="Pfam" id="PF03544">
    <property type="entry name" value="TonB_C"/>
    <property type="match status" value="1"/>
</dbReference>
<keyword evidence="7 10" id="KW-0653">Protein transport</keyword>
<dbReference type="OrthoDB" id="1628901at2"/>
<dbReference type="GO" id="GO:0005886">
    <property type="term" value="C:plasma membrane"/>
    <property type="evidence" value="ECO:0007669"/>
    <property type="project" value="UniProtKB-SubCell"/>
</dbReference>
<evidence type="ECO:0000256" key="11">
    <source>
        <dbReference type="SAM" id="MobiDB-lite"/>
    </source>
</evidence>
<accession>A0A4U1B2T9</accession>
<dbReference type="GO" id="GO:0030288">
    <property type="term" value="C:outer membrane-bounded periplasmic space"/>
    <property type="evidence" value="ECO:0007669"/>
    <property type="project" value="InterPro"/>
</dbReference>
<comment type="subcellular location">
    <subcellularLocation>
        <location evidence="1 10">Cell inner membrane</location>
        <topology evidence="1 10">Single-pass membrane protein</topology>
        <orientation evidence="1 10">Periplasmic side</orientation>
    </subcellularLocation>
</comment>
<dbReference type="GO" id="GO:0031992">
    <property type="term" value="F:energy transducer activity"/>
    <property type="evidence" value="ECO:0007669"/>
    <property type="project" value="InterPro"/>
</dbReference>
<evidence type="ECO:0000256" key="1">
    <source>
        <dbReference type="ARBA" id="ARBA00004383"/>
    </source>
</evidence>
<keyword evidence="3 10" id="KW-0813">Transport</keyword>
<organism evidence="13 14">
    <name type="scientific">Thalassotalea mangrovi</name>
    <dbReference type="NCBI Taxonomy" id="2572245"/>
    <lineage>
        <taxon>Bacteria</taxon>
        <taxon>Pseudomonadati</taxon>
        <taxon>Pseudomonadota</taxon>
        <taxon>Gammaproteobacteria</taxon>
        <taxon>Alteromonadales</taxon>
        <taxon>Colwelliaceae</taxon>
        <taxon>Thalassotalea</taxon>
    </lineage>
</organism>
<protein>
    <recommendedName>
        <fullName evidence="10">Protein TonB</fullName>
    </recommendedName>
</protein>
<comment type="function">
    <text evidence="10">Interacts with outer membrane receptor proteins that carry out high-affinity binding and energy dependent uptake into the periplasmic space of specific substrates. It could act to transduce energy from the cytoplasmic membrane to specific energy-requiring processes in the outer membrane, resulting in the release into the periplasm of ligands bound by these outer membrane proteins.</text>
</comment>
<feature type="transmembrane region" description="Helical" evidence="10">
    <location>
        <begin position="6"/>
        <end position="26"/>
    </location>
</feature>
<evidence type="ECO:0000256" key="9">
    <source>
        <dbReference type="ARBA" id="ARBA00023136"/>
    </source>
</evidence>
<evidence type="ECO:0000256" key="10">
    <source>
        <dbReference type="RuleBase" id="RU362123"/>
    </source>
</evidence>
<comment type="similarity">
    <text evidence="2 10">Belongs to the TonB family.</text>
</comment>
<dbReference type="PRINTS" id="PR01374">
    <property type="entry name" value="TONBPROTEIN"/>
</dbReference>
<sequence length="203" mass="22190">MTRLINIIFFAALISFGLFAFMATLVKDKGNFTFKPTNFVPIEFTEKSQDSKVQEKAKLNPPPEPKPVPLPPQRVTALTSSETDVTINVPGPQITLVNEGPEILGPGMGGEARPIVRVSPQYPIVAARDGITGWVQLAFSINESGGVTDIEVIDSSPKRTFDKAAIKALKRWKYKPKMVDGKAFKQTGLSVQLDFNIDQETGS</sequence>
<dbReference type="PANTHER" id="PTHR33446">
    <property type="entry name" value="PROTEIN TONB-RELATED"/>
    <property type="match status" value="1"/>
</dbReference>
<proteinExistence type="inferred from homology"/>
<feature type="region of interest" description="Disordered" evidence="11">
    <location>
        <begin position="50"/>
        <end position="71"/>
    </location>
</feature>
<evidence type="ECO:0000256" key="5">
    <source>
        <dbReference type="ARBA" id="ARBA00022519"/>
    </source>
</evidence>
<dbReference type="PANTHER" id="PTHR33446:SF14">
    <property type="entry name" value="PROTEIN TONB"/>
    <property type="match status" value="1"/>
</dbReference>
<feature type="compositionally biased region" description="Pro residues" evidence="11">
    <location>
        <begin position="60"/>
        <end position="71"/>
    </location>
</feature>
<dbReference type="InterPro" id="IPR037682">
    <property type="entry name" value="TonB_C"/>
</dbReference>
<dbReference type="GO" id="GO:0015031">
    <property type="term" value="P:protein transport"/>
    <property type="evidence" value="ECO:0007669"/>
    <property type="project" value="UniProtKB-UniRule"/>
</dbReference>
<keyword evidence="9 10" id="KW-0472">Membrane</keyword>
<dbReference type="InterPro" id="IPR051045">
    <property type="entry name" value="TonB-dependent_transducer"/>
</dbReference>
<name>A0A4U1B2T9_9GAMM</name>
<dbReference type="EMBL" id="SWDB01000035">
    <property type="protein sequence ID" value="TKB43642.1"/>
    <property type="molecule type" value="Genomic_DNA"/>
</dbReference>
<evidence type="ECO:0000313" key="13">
    <source>
        <dbReference type="EMBL" id="TKB43642.1"/>
    </source>
</evidence>
<gene>
    <name evidence="13" type="ORF">E8M12_14320</name>
</gene>
<dbReference type="GO" id="GO:0055085">
    <property type="term" value="P:transmembrane transport"/>
    <property type="evidence" value="ECO:0007669"/>
    <property type="project" value="InterPro"/>
</dbReference>
<keyword evidence="8 10" id="KW-1133">Transmembrane helix</keyword>
<evidence type="ECO:0000256" key="3">
    <source>
        <dbReference type="ARBA" id="ARBA00022448"/>
    </source>
</evidence>
<dbReference type="Proteomes" id="UP000307999">
    <property type="component" value="Unassembled WGS sequence"/>
</dbReference>
<evidence type="ECO:0000256" key="6">
    <source>
        <dbReference type="ARBA" id="ARBA00022692"/>
    </source>
</evidence>
<evidence type="ECO:0000259" key="12">
    <source>
        <dbReference type="PROSITE" id="PS52015"/>
    </source>
</evidence>
<feature type="domain" description="TonB C-terminal" evidence="12">
    <location>
        <begin position="107"/>
        <end position="203"/>
    </location>
</feature>
<keyword evidence="10" id="KW-0735">Signal-anchor</keyword>
<reference evidence="13 14" key="1">
    <citation type="submission" date="2019-04" db="EMBL/GenBank/DDBJ databases">
        <title>Thalassotalea guangxiensis sp. nov., isolated from sediment of the coastal wetland.</title>
        <authorList>
            <person name="Zheng S."/>
            <person name="Zhang D."/>
        </authorList>
    </citation>
    <scope>NUCLEOTIDE SEQUENCE [LARGE SCALE GENOMIC DNA]</scope>
    <source>
        <strain evidence="13 14">ZS-4</strain>
    </source>
</reference>
<dbReference type="NCBIfam" id="TIGR01352">
    <property type="entry name" value="tonB_Cterm"/>
    <property type="match status" value="1"/>
</dbReference>
<dbReference type="InterPro" id="IPR006260">
    <property type="entry name" value="TonB/TolA_C"/>
</dbReference>